<dbReference type="Gene3D" id="3.10.105.10">
    <property type="entry name" value="Dipeptide-binding Protein, Domain 3"/>
    <property type="match status" value="1"/>
</dbReference>
<keyword evidence="1" id="KW-0732">Signal</keyword>
<accession>A0ABP5CIA5</accession>
<feature type="chain" id="PRO_5045081957" evidence="1">
    <location>
        <begin position="25"/>
        <end position="597"/>
    </location>
</feature>
<dbReference type="PANTHER" id="PTHR30290">
    <property type="entry name" value="PERIPLASMIC BINDING COMPONENT OF ABC TRANSPORTER"/>
    <property type="match status" value="1"/>
</dbReference>
<sequence>MRRSRAVRAGSVLTAAVLALSACSGGTDGKAGANVDVNAMKTGKLESGDDYKLAEAPESEEVKVGVDDSFTSYNANVPGAGHPGANAVLTTVLAKPFELDGANKVLLNRDVMDSVTVLAKDPQVVQWKIKADVKWSDGRPWSCRDLYLSWLAQSGLPKGADGKPVFTPGDSGGFNLVDSAACKDETTFEAHFKKPYLDYKGLFSTTGWVLPSHILEAKTGIPDVTALTPAGDPAALKKAADFWNKGWLEFNPELMPASGPYKLVAVDKNAESVTLEKNPQWAGAKGGPKKITVRVIKDRNEMASALENGEIDVVSSSQPDESVTKKLQGLAGKGIVCGSAQLLSFEHLDFNYKRMFGDVVLRRAFMAAVDRKAIVDKLIKPVYADAQPLGSVQFFQGEPGYQDRYGAKSGLGPEAAAKILSDAGWVKDPDGIFAKNGKRFEVTITHAASELRTSTVQLITTQAKQAGILVHDELDPKFTKGRAQQGGYDIALFAWSQAPFKAEGAPVYKSAGNGPSQNWQGLSDPKVDQAFTTAVSTTDPAEAARQYAAADQAIADQYATLPLYAAPSLWAFRGIDRVYLQSYNGVLWNVGEWARTS</sequence>
<dbReference type="Gene3D" id="3.40.190.10">
    <property type="entry name" value="Periplasmic binding protein-like II"/>
    <property type="match status" value="1"/>
</dbReference>
<evidence type="ECO:0000259" key="2">
    <source>
        <dbReference type="Pfam" id="PF00496"/>
    </source>
</evidence>
<dbReference type="InterPro" id="IPR000914">
    <property type="entry name" value="SBP_5_dom"/>
</dbReference>
<evidence type="ECO:0000256" key="1">
    <source>
        <dbReference type="SAM" id="SignalP"/>
    </source>
</evidence>
<dbReference type="RefSeq" id="WP_344420384.1">
    <property type="nucleotide sequence ID" value="NZ_BAAANN010000014.1"/>
</dbReference>
<dbReference type="SUPFAM" id="SSF53850">
    <property type="entry name" value="Periplasmic binding protein-like II"/>
    <property type="match status" value="1"/>
</dbReference>
<dbReference type="InterPro" id="IPR039424">
    <property type="entry name" value="SBP_5"/>
</dbReference>
<dbReference type="PANTHER" id="PTHR30290:SF65">
    <property type="entry name" value="MONOACYL PHOSPHATIDYLINOSITOL TETRAMANNOSIDE-BINDING PROTEIN LPQW-RELATED"/>
    <property type="match status" value="1"/>
</dbReference>
<comment type="caution">
    <text evidence="3">The sequence shown here is derived from an EMBL/GenBank/DDBJ whole genome shotgun (WGS) entry which is preliminary data.</text>
</comment>
<evidence type="ECO:0000313" key="4">
    <source>
        <dbReference type="Proteomes" id="UP001501116"/>
    </source>
</evidence>
<name>A0ABP5CIA5_9PSEU</name>
<dbReference type="PROSITE" id="PS51257">
    <property type="entry name" value="PROKAR_LIPOPROTEIN"/>
    <property type="match status" value="1"/>
</dbReference>
<proteinExistence type="predicted"/>
<gene>
    <name evidence="3" type="ORF">GCM10009754_39300</name>
</gene>
<dbReference type="Proteomes" id="UP001501116">
    <property type="component" value="Unassembled WGS sequence"/>
</dbReference>
<dbReference type="EMBL" id="BAAANN010000014">
    <property type="protein sequence ID" value="GAA1963851.1"/>
    <property type="molecule type" value="Genomic_DNA"/>
</dbReference>
<evidence type="ECO:0000313" key="3">
    <source>
        <dbReference type="EMBL" id="GAA1963851.1"/>
    </source>
</evidence>
<reference evidence="4" key="1">
    <citation type="journal article" date="2019" name="Int. J. Syst. Evol. Microbiol.">
        <title>The Global Catalogue of Microorganisms (GCM) 10K type strain sequencing project: providing services to taxonomists for standard genome sequencing and annotation.</title>
        <authorList>
            <consortium name="The Broad Institute Genomics Platform"/>
            <consortium name="The Broad Institute Genome Sequencing Center for Infectious Disease"/>
            <person name="Wu L."/>
            <person name="Ma J."/>
        </authorList>
    </citation>
    <scope>NUCLEOTIDE SEQUENCE [LARGE SCALE GENOMIC DNA]</scope>
    <source>
        <strain evidence="4">JCM 14545</strain>
    </source>
</reference>
<feature type="signal peptide" evidence="1">
    <location>
        <begin position="1"/>
        <end position="24"/>
    </location>
</feature>
<keyword evidence="4" id="KW-1185">Reference proteome</keyword>
<dbReference type="Pfam" id="PF00496">
    <property type="entry name" value="SBP_bac_5"/>
    <property type="match status" value="1"/>
</dbReference>
<protein>
    <submittedName>
        <fullName evidence="3">ABC transporter family substrate-binding protein</fullName>
    </submittedName>
</protein>
<organism evidence="3 4">
    <name type="scientific">Amycolatopsis minnesotensis</name>
    <dbReference type="NCBI Taxonomy" id="337894"/>
    <lineage>
        <taxon>Bacteria</taxon>
        <taxon>Bacillati</taxon>
        <taxon>Actinomycetota</taxon>
        <taxon>Actinomycetes</taxon>
        <taxon>Pseudonocardiales</taxon>
        <taxon>Pseudonocardiaceae</taxon>
        <taxon>Amycolatopsis</taxon>
    </lineage>
</organism>
<feature type="domain" description="Solute-binding protein family 5" evidence="2">
    <location>
        <begin position="119"/>
        <end position="504"/>
    </location>
</feature>